<proteinExistence type="inferred from homology"/>
<dbReference type="GO" id="GO:0005886">
    <property type="term" value="C:plasma membrane"/>
    <property type="evidence" value="ECO:0007669"/>
    <property type="project" value="UniProtKB-SubCell"/>
</dbReference>
<evidence type="ECO:0000256" key="2">
    <source>
        <dbReference type="ARBA" id="ARBA00022475"/>
    </source>
</evidence>
<sequence>MMVIWVGLIVLFFDQLSKYIISFFLGQGQSVLLIPHFLYLTYTKNSGISFGLFKDKIPFPFYLGLSFLAMVMLIILLRRAKRNWPIRLATGLIAGGIFGNLLDRARLGAVIDFLDFRVWPIFNLADSAITIGIVILLICEIKKQ</sequence>
<keyword evidence="3 9" id="KW-0645">Protease</keyword>
<dbReference type="PANTHER" id="PTHR33695">
    <property type="entry name" value="LIPOPROTEIN SIGNAL PEPTIDASE"/>
    <property type="match status" value="1"/>
</dbReference>
<protein>
    <recommendedName>
        <fullName evidence="9">Lipoprotein signal peptidase</fullName>
        <ecNumber evidence="9">3.4.23.36</ecNumber>
    </recommendedName>
    <alternativeName>
        <fullName evidence="9">Prolipoprotein signal peptidase</fullName>
    </alternativeName>
    <alternativeName>
        <fullName evidence="9">Signal peptidase II</fullName>
        <shortName evidence="9">SPase II</shortName>
    </alternativeName>
</protein>
<evidence type="ECO:0000256" key="6">
    <source>
        <dbReference type="ARBA" id="ARBA00022801"/>
    </source>
</evidence>
<evidence type="ECO:0000256" key="10">
    <source>
        <dbReference type="RuleBase" id="RU004181"/>
    </source>
</evidence>
<dbReference type="EMBL" id="PETL01000251">
    <property type="protein sequence ID" value="PIV63844.1"/>
    <property type="molecule type" value="Genomic_DNA"/>
</dbReference>
<dbReference type="Pfam" id="PF01252">
    <property type="entry name" value="Peptidase_A8"/>
    <property type="match status" value="1"/>
</dbReference>
<keyword evidence="6 9" id="KW-0378">Hydrolase</keyword>
<keyword evidence="2 9" id="KW-1003">Cell membrane</keyword>
<evidence type="ECO:0000313" key="12">
    <source>
        <dbReference type="Proteomes" id="UP000228886"/>
    </source>
</evidence>
<reference evidence="12" key="1">
    <citation type="submission" date="2017-09" db="EMBL/GenBank/DDBJ databases">
        <title>Depth-based differentiation of microbial function through sediment-hosted aquifers and enrichment of novel symbionts in the deep terrestrial subsurface.</title>
        <authorList>
            <person name="Probst A.J."/>
            <person name="Ladd B."/>
            <person name="Jarett J.K."/>
            <person name="Geller-Mcgrath D.E."/>
            <person name="Sieber C.M.K."/>
            <person name="Emerson J.B."/>
            <person name="Anantharaman K."/>
            <person name="Thomas B.C."/>
            <person name="Malmstrom R."/>
            <person name="Stieglmeier M."/>
            <person name="Klingl A."/>
            <person name="Woyke T."/>
            <person name="Ryan C.M."/>
            <person name="Banfield J.F."/>
        </authorList>
    </citation>
    <scope>NUCLEOTIDE SEQUENCE [LARGE SCALE GENOMIC DNA]</scope>
</reference>
<evidence type="ECO:0000256" key="1">
    <source>
        <dbReference type="ARBA" id="ARBA00006139"/>
    </source>
</evidence>
<comment type="subcellular location">
    <subcellularLocation>
        <location evidence="9">Cell membrane</location>
        <topology evidence="9">Multi-pass membrane protein</topology>
    </subcellularLocation>
</comment>
<feature type="transmembrane region" description="Helical" evidence="9">
    <location>
        <begin position="84"/>
        <end position="101"/>
    </location>
</feature>
<evidence type="ECO:0000256" key="8">
    <source>
        <dbReference type="ARBA" id="ARBA00023136"/>
    </source>
</evidence>
<dbReference type="GO" id="GO:0004190">
    <property type="term" value="F:aspartic-type endopeptidase activity"/>
    <property type="evidence" value="ECO:0007669"/>
    <property type="project" value="UniProtKB-UniRule"/>
</dbReference>
<dbReference type="GO" id="GO:0006508">
    <property type="term" value="P:proteolysis"/>
    <property type="evidence" value="ECO:0007669"/>
    <property type="project" value="UniProtKB-KW"/>
</dbReference>
<keyword evidence="4 9" id="KW-0812">Transmembrane</keyword>
<evidence type="ECO:0000256" key="9">
    <source>
        <dbReference type="HAMAP-Rule" id="MF_00161"/>
    </source>
</evidence>
<name>A0A2M7E804_9BACT</name>
<dbReference type="EC" id="3.4.23.36" evidence="9"/>
<comment type="catalytic activity">
    <reaction evidence="9">
        <text>Release of signal peptides from bacterial membrane prolipoproteins. Hydrolyzes -Xaa-Yaa-Zaa-|-(S,diacylglyceryl)Cys-, in which Xaa is hydrophobic (preferably Leu), and Yaa (Ala or Ser) and Zaa (Gly or Ala) have small, neutral side chains.</text>
        <dbReference type="EC" id="3.4.23.36"/>
    </reaction>
</comment>
<dbReference type="HAMAP" id="MF_00161">
    <property type="entry name" value="LspA"/>
    <property type="match status" value="1"/>
</dbReference>
<feature type="transmembrane region" description="Helical" evidence="9">
    <location>
        <begin position="59"/>
        <end position="77"/>
    </location>
</feature>
<dbReference type="PRINTS" id="PR00781">
    <property type="entry name" value="LIPOSIGPTASE"/>
</dbReference>
<dbReference type="PANTHER" id="PTHR33695:SF1">
    <property type="entry name" value="LIPOPROTEIN SIGNAL PEPTIDASE"/>
    <property type="match status" value="1"/>
</dbReference>
<evidence type="ECO:0000313" key="11">
    <source>
        <dbReference type="EMBL" id="PIV63844.1"/>
    </source>
</evidence>
<organism evidence="11 12">
    <name type="scientific">bacterium (Candidatus Ratteibacteria) CG01_land_8_20_14_3_00_40_19</name>
    <dbReference type="NCBI Taxonomy" id="2014290"/>
    <lineage>
        <taxon>Bacteria</taxon>
        <taxon>Candidatus Ratteibacteria</taxon>
    </lineage>
</organism>
<dbReference type="Proteomes" id="UP000228886">
    <property type="component" value="Unassembled WGS sequence"/>
</dbReference>
<evidence type="ECO:0000256" key="3">
    <source>
        <dbReference type="ARBA" id="ARBA00022670"/>
    </source>
</evidence>
<evidence type="ECO:0000256" key="5">
    <source>
        <dbReference type="ARBA" id="ARBA00022750"/>
    </source>
</evidence>
<keyword evidence="8 9" id="KW-0472">Membrane</keyword>
<evidence type="ECO:0000256" key="4">
    <source>
        <dbReference type="ARBA" id="ARBA00022692"/>
    </source>
</evidence>
<accession>A0A2M7E804</accession>
<keyword evidence="5 9" id="KW-0064">Aspartyl protease</keyword>
<comment type="similarity">
    <text evidence="1 9 10">Belongs to the peptidase A8 family.</text>
</comment>
<dbReference type="AlphaFoldDB" id="A0A2M7E804"/>
<dbReference type="NCBIfam" id="TIGR00077">
    <property type="entry name" value="lspA"/>
    <property type="match status" value="1"/>
</dbReference>
<comment type="pathway">
    <text evidence="9">Protein modification; lipoprotein biosynthesis (signal peptide cleavage).</text>
</comment>
<feature type="transmembrane region" description="Helical" evidence="9">
    <location>
        <begin position="121"/>
        <end position="139"/>
    </location>
</feature>
<feature type="active site" evidence="9">
    <location>
        <position position="126"/>
    </location>
</feature>
<comment type="function">
    <text evidence="9">This protein specifically catalyzes the removal of signal peptides from prolipoproteins.</text>
</comment>
<feature type="active site" evidence="9">
    <location>
        <position position="112"/>
    </location>
</feature>
<comment type="caution">
    <text evidence="9">Lacks conserved residue(s) required for the propagation of feature annotation.</text>
</comment>
<evidence type="ECO:0000256" key="7">
    <source>
        <dbReference type="ARBA" id="ARBA00022989"/>
    </source>
</evidence>
<dbReference type="InterPro" id="IPR001872">
    <property type="entry name" value="Peptidase_A8"/>
</dbReference>
<keyword evidence="7 9" id="KW-1133">Transmembrane helix</keyword>
<dbReference type="UniPathway" id="UPA00665"/>
<gene>
    <name evidence="9 11" type="primary">lspA</name>
    <name evidence="11" type="ORF">COS11_05285</name>
</gene>
<comment type="caution">
    <text evidence="11">The sequence shown here is derived from an EMBL/GenBank/DDBJ whole genome shotgun (WGS) entry which is preliminary data.</text>
</comment>